<protein>
    <submittedName>
        <fullName evidence="3">Glycosyltransferase</fullName>
    </submittedName>
</protein>
<feature type="domain" description="Glycosyl transferase family 1" evidence="1">
    <location>
        <begin position="217"/>
        <end position="360"/>
    </location>
</feature>
<dbReference type="Pfam" id="PF00534">
    <property type="entry name" value="Glycos_transf_1"/>
    <property type="match status" value="1"/>
</dbReference>
<dbReference type="SUPFAM" id="SSF53756">
    <property type="entry name" value="UDP-Glycosyltransferase/glycogen phosphorylase"/>
    <property type="match status" value="1"/>
</dbReference>
<name>A0A3B1CHR1_9ZZZZ</name>
<dbReference type="Pfam" id="PF13439">
    <property type="entry name" value="Glyco_transf_4"/>
    <property type="match status" value="1"/>
</dbReference>
<organism evidence="3">
    <name type="scientific">hydrothermal vent metagenome</name>
    <dbReference type="NCBI Taxonomy" id="652676"/>
    <lineage>
        <taxon>unclassified sequences</taxon>
        <taxon>metagenomes</taxon>
        <taxon>ecological metagenomes</taxon>
    </lineage>
</organism>
<keyword evidence="3" id="KW-0808">Transferase</keyword>
<dbReference type="GO" id="GO:0016757">
    <property type="term" value="F:glycosyltransferase activity"/>
    <property type="evidence" value="ECO:0007669"/>
    <property type="project" value="InterPro"/>
</dbReference>
<dbReference type="PANTHER" id="PTHR45947:SF13">
    <property type="entry name" value="TRANSFERASE"/>
    <property type="match status" value="1"/>
</dbReference>
<dbReference type="Gene3D" id="3.40.50.2000">
    <property type="entry name" value="Glycogen Phosphorylase B"/>
    <property type="match status" value="2"/>
</dbReference>
<dbReference type="EMBL" id="UOGE01000073">
    <property type="protein sequence ID" value="VAX22200.1"/>
    <property type="molecule type" value="Genomic_DNA"/>
</dbReference>
<dbReference type="CDD" id="cd03801">
    <property type="entry name" value="GT4_PimA-like"/>
    <property type="match status" value="1"/>
</dbReference>
<evidence type="ECO:0000259" key="2">
    <source>
        <dbReference type="Pfam" id="PF13439"/>
    </source>
</evidence>
<gene>
    <name evidence="3" type="ORF">MNBD_NITROSPINAE02-1489</name>
</gene>
<accession>A0A3B1CHR1</accession>
<sequence>MKILLAHNYYQIPGGEDVVLEKERALLASHGNDAPLFTVNNDEIKRFIDKLETAWNAPYNRRSKNMMAQKLATLKPDIVHAHNFFPVLSPSIYDACQEAGVPVVQTLHNFRILCPGALFMRGGKVCEDCLESSPYQAVFHKCYRESRFGSLVVARMVAKHKALNTWNTKVDRFIALTAFAKSKFVQGGIEPERISVKPNFIETDNTPLPPAAGRGGALFVGRLSVEKGIETLLEAWKNIDYKLRIAGDGPLMEKVKNAGIKNITVLGRLSAREVAKEMRRSAFLVAPSCWYEGFPMVLLEAFANGLPVIVSRLGSLAEIVEERVTGIRFTAGDAHDFTEKVSWAMGRPEELGRMGVNARKTFEDKYNPETNYKTLIGIYRRVIEDKGKKL</sequence>
<feature type="domain" description="Glycosyltransferase subfamily 4-like N-terminal" evidence="2">
    <location>
        <begin position="52"/>
        <end position="204"/>
    </location>
</feature>
<dbReference type="InterPro" id="IPR050194">
    <property type="entry name" value="Glycosyltransferase_grp1"/>
</dbReference>
<reference evidence="3" key="1">
    <citation type="submission" date="2018-06" db="EMBL/GenBank/DDBJ databases">
        <authorList>
            <person name="Zhirakovskaya E."/>
        </authorList>
    </citation>
    <scope>NUCLEOTIDE SEQUENCE</scope>
</reference>
<evidence type="ECO:0000313" key="3">
    <source>
        <dbReference type="EMBL" id="VAX22200.1"/>
    </source>
</evidence>
<dbReference type="InterPro" id="IPR001296">
    <property type="entry name" value="Glyco_trans_1"/>
</dbReference>
<dbReference type="AlphaFoldDB" id="A0A3B1CHR1"/>
<dbReference type="PANTHER" id="PTHR45947">
    <property type="entry name" value="SULFOQUINOVOSYL TRANSFERASE SQD2"/>
    <property type="match status" value="1"/>
</dbReference>
<dbReference type="InterPro" id="IPR028098">
    <property type="entry name" value="Glyco_trans_4-like_N"/>
</dbReference>
<evidence type="ECO:0000259" key="1">
    <source>
        <dbReference type="Pfam" id="PF00534"/>
    </source>
</evidence>
<proteinExistence type="predicted"/>